<dbReference type="EMBL" id="QAPF01000236">
    <property type="protein sequence ID" value="TEA12762.1"/>
    <property type="molecule type" value="Genomic_DNA"/>
</dbReference>
<sequence>MPTSELSQIVFSNIGPLTTVFTAPPACATPTAPVRLGYKADDSGDEAWGSFLWSNNCDDIPLGDCHASGSLLDAQYSDYLTKGGPTGMGNLGYFSPASQCPDGHTTAGVASKGADGKVSSSGMFVPPVVTRRPEDAFLIMNPVANVFMEALEEGERAVVCCQENYTANHGFGCFSEVPVSSYGNISTACGAVPARSQDSFTWVNATFTYNDTVYTTEVFTVTATSFPPLTITTTDIDFPPSEESLAAYVEGGMYLLVNRPAEATTNGTSDAAAAPPSETAGSSASGWRMMTSGGGVGVLATACTFAAFVGIMLAS</sequence>
<feature type="region of interest" description="Disordered" evidence="1">
    <location>
        <begin position="265"/>
        <end position="286"/>
    </location>
</feature>
<evidence type="ECO:0000256" key="2">
    <source>
        <dbReference type="SAM" id="Phobius"/>
    </source>
</evidence>
<dbReference type="AlphaFoldDB" id="A0A4R8T653"/>
<protein>
    <submittedName>
        <fullName evidence="3">Uncharacterized protein</fullName>
    </submittedName>
</protein>
<feature type="transmembrane region" description="Helical" evidence="2">
    <location>
        <begin position="295"/>
        <end position="314"/>
    </location>
</feature>
<organism evidence="3 4">
    <name type="scientific">Colletotrichum sidae</name>
    <dbReference type="NCBI Taxonomy" id="1347389"/>
    <lineage>
        <taxon>Eukaryota</taxon>
        <taxon>Fungi</taxon>
        <taxon>Dikarya</taxon>
        <taxon>Ascomycota</taxon>
        <taxon>Pezizomycotina</taxon>
        <taxon>Sordariomycetes</taxon>
        <taxon>Hypocreomycetidae</taxon>
        <taxon>Glomerellales</taxon>
        <taxon>Glomerellaceae</taxon>
        <taxon>Colletotrichum</taxon>
        <taxon>Colletotrichum orbiculare species complex</taxon>
    </lineage>
</organism>
<comment type="caution">
    <text evidence="3">The sequence shown here is derived from an EMBL/GenBank/DDBJ whole genome shotgun (WGS) entry which is preliminary data.</text>
</comment>
<keyword evidence="4" id="KW-1185">Reference proteome</keyword>
<dbReference type="Proteomes" id="UP000295604">
    <property type="component" value="Unassembled WGS sequence"/>
</dbReference>
<name>A0A4R8T653_9PEZI</name>
<evidence type="ECO:0000256" key="1">
    <source>
        <dbReference type="SAM" id="MobiDB-lite"/>
    </source>
</evidence>
<proteinExistence type="predicted"/>
<evidence type="ECO:0000313" key="3">
    <source>
        <dbReference type="EMBL" id="TEA12762.1"/>
    </source>
</evidence>
<gene>
    <name evidence="3" type="ORF">C8034_v005734</name>
</gene>
<keyword evidence="2" id="KW-0812">Transmembrane</keyword>
<keyword evidence="2" id="KW-0472">Membrane</keyword>
<accession>A0A4R8T653</accession>
<keyword evidence="2" id="KW-1133">Transmembrane helix</keyword>
<evidence type="ECO:0000313" key="4">
    <source>
        <dbReference type="Proteomes" id="UP000295604"/>
    </source>
</evidence>
<reference evidence="3 4" key="1">
    <citation type="submission" date="2018-11" db="EMBL/GenBank/DDBJ databases">
        <title>Genome sequence and assembly of Colletotrichum sidae.</title>
        <authorList>
            <person name="Gan P."/>
            <person name="Shirasu K."/>
        </authorList>
    </citation>
    <scope>NUCLEOTIDE SEQUENCE [LARGE SCALE GENOMIC DNA]</scope>
    <source>
        <strain evidence="3 4">CBS 518.97</strain>
    </source>
</reference>